<dbReference type="GO" id="GO:0016020">
    <property type="term" value="C:membrane"/>
    <property type="evidence" value="ECO:0007669"/>
    <property type="project" value="TreeGrafter"/>
</dbReference>
<gene>
    <name evidence="4" type="ORF">JX265_006738</name>
</gene>
<name>A0A9P9WKQ6_9PEZI</name>
<organism evidence="4 5">
    <name type="scientific">Neoarthrinium moseri</name>
    <dbReference type="NCBI Taxonomy" id="1658444"/>
    <lineage>
        <taxon>Eukaryota</taxon>
        <taxon>Fungi</taxon>
        <taxon>Dikarya</taxon>
        <taxon>Ascomycota</taxon>
        <taxon>Pezizomycotina</taxon>
        <taxon>Sordariomycetes</taxon>
        <taxon>Xylariomycetidae</taxon>
        <taxon>Amphisphaeriales</taxon>
        <taxon>Apiosporaceae</taxon>
        <taxon>Neoarthrinium</taxon>
    </lineage>
</organism>
<feature type="transmembrane region" description="Helical" evidence="2">
    <location>
        <begin position="475"/>
        <end position="493"/>
    </location>
</feature>
<feature type="transmembrane region" description="Helical" evidence="2">
    <location>
        <begin position="505"/>
        <end position="523"/>
    </location>
</feature>
<comment type="caution">
    <text evidence="4">The sequence shown here is derived from an EMBL/GenBank/DDBJ whole genome shotgun (WGS) entry which is preliminary data.</text>
</comment>
<feature type="transmembrane region" description="Helical" evidence="2">
    <location>
        <begin position="346"/>
        <end position="362"/>
    </location>
</feature>
<feature type="signal peptide" evidence="3">
    <location>
        <begin position="1"/>
        <end position="18"/>
    </location>
</feature>
<dbReference type="Proteomes" id="UP000829685">
    <property type="component" value="Unassembled WGS sequence"/>
</dbReference>
<evidence type="ECO:0008006" key="6">
    <source>
        <dbReference type="Google" id="ProtNLM"/>
    </source>
</evidence>
<feature type="compositionally biased region" description="Polar residues" evidence="1">
    <location>
        <begin position="608"/>
        <end position="619"/>
    </location>
</feature>
<keyword evidence="3" id="KW-0732">Signal</keyword>
<feature type="transmembrane region" description="Helical" evidence="2">
    <location>
        <begin position="422"/>
        <end position="443"/>
    </location>
</feature>
<feature type="compositionally biased region" description="Low complexity" evidence="1">
    <location>
        <begin position="656"/>
        <end position="668"/>
    </location>
</feature>
<feature type="chain" id="PRO_5040176684" description="TRP C-terminal domain-containing protein" evidence="3">
    <location>
        <begin position="19"/>
        <end position="696"/>
    </location>
</feature>
<sequence>MFIQYLALILLQLHLSLGAYVQFINCDDFQDSTSWTSASSLDVSFQRSDSTSQLVLHLLDFEKPQECIANPEIGAATLVITPLGGSTRSYAPAIAGPCAASNSSASSQIPGHDYSAFALSQDVGNIHSLSTIHLELRLLSINATEVACVSAFVTPEIPRSLTDALRYGPIALLVAVLAMNYCQQHFYIRSGLGGVREAWLMDMNRPLVDGVGDLLQHLQFAFLTGCLSLEYPGFFQPVVSSLNWYSIFSSSNAFLGGFAYTGVSDGIFVTNGTYGGTSGMEHMIQILGAPMAMEIWINMTIITLLLIAVAAALFLFHRLYQRLRGIAGKWEFGAVQQLIQESLRMVLTYFIQPIIAISTYQLDSTGLLPTYLISLAVLLVVIASAAYIWLFQQTPTEGLAALIVNMPECSGGSQAKQRSVRALVLVHFILNFFRGVAIGALQISTNAQLAILILCEAILIASVLCFIPTLWHSRLVVCAVGRLIVLLLMIAFIAPSTSLTSKTLVAYAILVLELVILFTAILIPRVCRFISFWLHHDSSKQTPVYNLRQLRRRSQHFKQLPQRPVHGDSNLVCVNCGLDPTVRSDSPSTLNLDIASTRSRSSRHTKPSTRATLYPTQILSPELSPSRPSFSTCDKGDQSDSGTDPSSSDASKRQRVVSGSSYTSVPSSEPTIAADVDYTVREIDFYYGKPRQVDFG</sequence>
<feature type="transmembrane region" description="Helical" evidence="2">
    <location>
        <begin position="295"/>
        <end position="316"/>
    </location>
</feature>
<evidence type="ECO:0000256" key="1">
    <source>
        <dbReference type="SAM" id="MobiDB-lite"/>
    </source>
</evidence>
<feature type="compositionally biased region" description="Polar residues" evidence="1">
    <location>
        <begin position="585"/>
        <end position="599"/>
    </location>
</feature>
<protein>
    <recommendedName>
        <fullName evidence="6">TRP C-terminal domain-containing protein</fullName>
    </recommendedName>
</protein>
<evidence type="ECO:0000256" key="2">
    <source>
        <dbReference type="SAM" id="Phobius"/>
    </source>
</evidence>
<dbReference type="PANTHER" id="PTHR31145:SF8">
    <property type="entry name" value="INTEGRAL MEMBRANE PROTEIN (AFU_ORTHOLOGUE AFUA_2G17475)"/>
    <property type="match status" value="1"/>
</dbReference>
<proteinExistence type="predicted"/>
<feature type="transmembrane region" description="Helical" evidence="2">
    <location>
        <begin position="449"/>
        <end position="468"/>
    </location>
</feature>
<keyword evidence="5" id="KW-1185">Reference proteome</keyword>
<keyword evidence="2" id="KW-0472">Membrane</keyword>
<feature type="compositionally biased region" description="Polar residues" evidence="1">
    <location>
        <begin position="639"/>
        <end position="649"/>
    </location>
</feature>
<dbReference type="AlphaFoldDB" id="A0A9P9WKQ6"/>
<evidence type="ECO:0000256" key="3">
    <source>
        <dbReference type="SAM" id="SignalP"/>
    </source>
</evidence>
<feature type="region of interest" description="Disordered" evidence="1">
    <location>
        <begin position="585"/>
        <end position="674"/>
    </location>
</feature>
<dbReference type="EMBL" id="JAFIMR010000016">
    <property type="protein sequence ID" value="KAI1868759.1"/>
    <property type="molecule type" value="Genomic_DNA"/>
</dbReference>
<dbReference type="PANTHER" id="PTHR31145">
    <property type="entry name" value="INTEGRAL MEMBRANE PROTEIN (AFU_ORTHOLOGUE AFUA_7G01610)"/>
    <property type="match status" value="1"/>
</dbReference>
<keyword evidence="2" id="KW-0812">Transmembrane</keyword>
<dbReference type="InterPro" id="IPR040241">
    <property type="entry name" value="TRP_Flc/Pkd2-like"/>
</dbReference>
<evidence type="ECO:0000313" key="4">
    <source>
        <dbReference type="EMBL" id="KAI1868759.1"/>
    </source>
</evidence>
<reference evidence="4" key="1">
    <citation type="submission" date="2021-03" db="EMBL/GenBank/DDBJ databases">
        <title>Revisited historic fungal species revealed as producer of novel bioactive compounds through whole genome sequencing and comparative genomics.</title>
        <authorList>
            <person name="Vignolle G.A."/>
            <person name="Hochenegger N."/>
            <person name="Mach R.L."/>
            <person name="Mach-Aigner A.R."/>
            <person name="Javad Rahimi M."/>
            <person name="Salim K.A."/>
            <person name="Chan C.M."/>
            <person name="Lim L.B.L."/>
            <person name="Cai F."/>
            <person name="Druzhinina I.S."/>
            <person name="U'Ren J.M."/>
            <person name="Derntl C."/>
        </authorList>
    </citation>
    <scope>NUCLEOTIDE SEQUENCE</scope>
    <source>
        <strain evidence="4">TUCIM 5799</strain>
    </source>
</reference>
<accession>A0A9P9WKQ6</accession>
<feature type="transmembrane region" description="Helical" evidence="2">
    <location>
        <begin position="368"/>
        <end position="390"/>
    </location>
</feature>
<evidence type="ECO:0000313" key="5">
    <source>
        <dbReference type="Proteomes" id="UP000829685"/>
    </source>
</evidence>
<keyword evidence="2" id="KW-1133">Transmembrane helix</keyword>
<dbReference type="GO" id="GO:0055085">
    <property type="term" value="P:transmembrane transport"/>
    <property type="evidence" value="ECO:0007669"/>
    <property type="project" value="TreeGrafter"/>
</dbReference>